<organism evidence="1 2">
    <name type="scientific">Edaphobacillus lindanitolerans</name>
    <dbReference type="NCBI Taxonomy" id="550447"/>
    <lineage>
        <taxon>Bacteria</taxon>
        <taxon>Bacillati</taxon>
        <taxon>Bacillota</taxon>
        <taxon>Bacilli</taxon>
        <taxon>Bacillales</taxon>
        <taxon>Bacillaceae</taxon>
        <taxon>Edaphobacillus</taxon>
    </lineage>
</organism>
<accession>A0A1U7PSS5</accession>
<gene>
    <name evidence="1" type="ORF">SAMN05428946_2723</name>
</gene>
<evidence type="ECO:0000313" key="1">
    <source>
        <dbReference type="EMBL" id="SIT91687.1"/>
    </source>
</evidence>
<proteinExistence type="predicted"/>
<dbReference type="OrthoDB" id="1701341at2"/>
<dbReference type="Pfam" id="PF05135">
    <property type="entry name" value="Phage_connect_1"/>
    <property type="match status" value="1"/>
</dbReference>
<dbReference type="AlphaFoldDB" id="A0A1U7PSS5"/>
<dbReference type="EMBL" id="FTPL01000004">
    <property type="protein sequence ID" value="SIT91687.1"/>
    <property type="molecule type" value="Genomic_DNA"/>
</dbReference>
<dbReference type="InterPro" id="IPR021146">
    <property type="entry name" value="Phage_gp6-like_head-tail"/>
</dbReference>
<reference evidence="2" key="1">
    <citation type="submission" date="2017-01" db="EMBL/GenBank/DDBJ databases">
        <authorList>
            <person name="Varghese N."/>
            <person name="Submissions S."/>
        </authorList>
    </citation>
    <scope>NUCLEOTIDE SEQUENCE [LARGE SCALE GENOMIC DNA]</scope>
    <source>
        <strain evidence="2">MNA4</strain>
    </source>
</reference>
<sequence length="116" mass="13606">MEDLEKRILGRVKRLIGLSDALQDEALQEIIQIRREHLQIELERDEIPSALEFILVELSVRRYNRIGSEGMRGESVEGHSVNFYDLAEEFKPYDHLINRYRPKDQTQPGRGKAIFL</sequence>
<protein>
    <submittedName>
        <fullName evidence="1">Phage gp6-like head-tail connector protein</fullName>
    </submittedName>
</protein>
<dbReference type="RefSeq" id="WP_076759644.1">
    <property type="nucleotide sequence ID" value="NZ_FTPL01000004.1"/>
</dbReference>
<name>A0A1U7PSS5_9BACI</name>
<dbReference type="Proteomes" id="UP000187550">
    <property type="component" value="Unassembled WGS sequence"/>
</dbReference>
<evidence type="ECO:0000313" key="2">
    <source>
        <dbReference type="Proteomes" id="UP000187550"/>
    </source>
</evidence>
<keyword evidence="2" id="KW-1185">Reference proteome</keyword>
<dbReference type="STRING" id="550447.SAMN05428946_2723"/>